<dbReference type="PANTHER" id="PTHR33498:SF1">
    <property type="entry name" value="TRANSPOSASE FOR INSERTION SEQUENCE ELEMENT IS1557"/>
    <property type="match status" value="1"/>
</dbReference>
<proteinExistence type="predicted"/>
<accession>A0A852TX76</accession>
<evidence type="ECO:0000313" key="4">
    <source>
        <dbReference type="Proteomes" id="UP000589036"/>
    </source>
</evidence>
<gene>
    <name evidence="3" type="ORF">HDA32_003095</name>
</gene>
<dbReference type="Pfam" id="PF01610">
    <property type="entry name" value="DDE_Tnp_ISL3"/>
    <property type="match status" value="1"/>
</dbReference>
<keyword evidence="4" id="KW-1185">Reference proteome</keyword>
<dbReference type="AlphaFoldDB" id="A0A852TX76"/>
<comment type="caution">
    <text evidence="3">The sequence shown here is derived from an EMBL/GenBank/DDBJ whole genome shotgun (WGS) entry which is preliminary data.</text>
</comment>
<organism evidence="3 4">
    <name type="scientific">Spinactinospora alkalitolerans</name>
    <dbReference type="NCBI Taxonomy" id="687207"/>
    <lineage>
        <taxon>Bacteria</taxon>
        <taxon>Bacillati</taxon>
        <taxon>Actinomycetota</taxon>
        <taxon>Actinomycetes</taxon>
        <taxon>Streptosporangiales</taxon>
        <taxon>Nocardiopsidaceae</taxon>
        <taxon>Spinactinospora</taxon>
    </lineage>
</organism>
<dbReference type="InterPro" id="IPR002560">
    <property type="entry name" value="Transposase_DDE"/>
</dbReference>
<dbReference type="EMBL" id="JACCCC010000001">
    <property type="protein sequence ID" value="NYE47975.1"/>
    <property type="molecule type" value="Genomic_DNA"/>
</dbReference>
<name>A0A852TX76_9ACTN</name>
<protein>
    <submittedName>
        <fullName evidence="3">Transposase</fullName>
    </submittedName>
</protein>
<dbReference type="Proteomes" id="UP000589036">
    <property type="component" value="Unassembled WGS sequence"/>
</dbReference>
<sequence>MALPVRPMPRVPEVDDFALRKSHRYATVLTDAATNVRVDVLADRSADTSAAWLRDHPGVEVAVRDGAASYPEAVRRALPDALQVADRWHLWHDLSEAVAKEAAAHSGCWAKAGPPRQKLTRQET</sequence>
<dbReference type="InterPro" id="IPR047951">
    <property type="entry name" value="Transpos_ISL3"/>
</dbReference>
<evidence type="ECO:0000313" key="3">
    <source>
        <dbReference type="EMBL" id="NYE47975.1"/>
    </source>
</evidence>
<feature type="domain" description="Transposase IS204/IS1001/IS1096/IS1165 DDE" evidence="2">
    <location>
        <begin position="14"/>
        <end position="100"/>
    </location>
</feature>
<evidence type="ECO:0000259" key="2">
    <source>
        <dbReference type="Pfam" id="PF01610"/>
    </source>
</evidence>
<feature type="region of interest" description="Disordered" evidence="1">
    <location>
        <begin position="105"/>
        <end position="124"/>
    </location>
</feature>
<evidence type="ECO:0000256" key="1">
    <source>
        <dbReference type="SAM" id="MobiDB-lite"/>
    </source>
</evidence>
<reference evidence="3 4" key="1">
    <citation type="submission" date="2020-07" db="EMBL/GenBank/DDBJ databases">
        <title>Sequencing the genomes of 1000 actinobacteria strains.</title>
        <authorList>
            <person name="Klenk H.-P."/>
        </authorList>
    </citation>
    <scope>NUCLEOTIDE SEQUENCE [LARGE SCALE GENOMIC DNA]</scope>
    <source>
        <strain evidence="3 4">CXB654</strain>
    </source>
</reference>
<dbReference type="PANTHER" id="PTHR33498">
    <property type="entry name" value="TRANSPOSASE FOR INSERTION SEQUENCE ELEMENT IS1557"/>
    <property type="match status" value="1"/>
</dbReference>